<dbReference type="InterPro" id="IPR007627">
    <property type="entry name" value="RNA_pol_sigma70_r2"/>
</dbReference>
<evidence type="ECO:0000313" key="8">
    <source>
        <dbReference type="Proteomes" id="UP001165489"/>
    </source>
</evidence>
<dbReference type="InterPro" id="IPR039425">
    <property type="entry name" value="RNA_pol_sigma-70-like"/>
</dbReference>
<dbReference type="InterPro" id="IPR014284">
    <property type="entry name" value="RNA_pol_sigma-70_dom"/>
</dbReference>
<dbReference type="EMBL" id="JAKZGP010000010">
    <property type="protein sequence ID" value="MCH7408919.1"/>
    <property type="molecule type" value="Genomic_DNA"/>
</dbReference>
<comment type="similarity">
    <text evidence="1">Belongs to the sigma-70 factor family. ECF subfamily.</text>
</comment>
<reference evidence="7" key="1">
    <citation type="submission" date="2022-03" db="EMBL/GenBank/DDBJ databases">
        <title>De novo assembled genomes of Belliella spp. (Cyclobacteriaceae) strains.</title>
        <authorList>
            <person name="Szabo A."/>
            <person name="Korponai K."/>
            <person name="Felfoldi T."/>
        </authorList>
    </citation>
    <scope>NUCLEOTIDE SEQUENCE</scope>
    <source>
        <strain evidence="7">DSM 111904</strain>
    </source>
</reference>
<evidence type="ECO:0000256" key="2">
    <source>
        <dbReference type="ARBA" id="ARBA00023015"/>
    </source>
</evidence>
<evidence type="ECO:0000313" key="7">
    <source>
        <dbReference type="EMBL" id="MCH7408919.1"/>
    </source>
</evidence>
<dbReference type="PANTHER" id="PTHR43133">
    <property type="entry name" value="RNA POLYMERASE ECF-TYPE SIGMA FACTO"/>
    <property type="match status" value="1"/>
</dbReference>
<dbReference type="InterPro" id="IPR036388">
    <property type="entry name" value="WH-like_DNA-bd_sf"/>
</dbReference>
<organism evidence="7 8">
    <name type="scientific">Belliella filtrata</name>
    <dbReference type="NCBI Taxonomy" id="2923435"/>
    <lineage>
        <taxon>Bacteria</taxon>
        <taxon>Pseudomonadati</taxon>
        <taxon>Bacteroidota</taxon>
        <taxon>Cytophagia</taxon>
        <taxon>Cytophagales</taxon>
        <taxon>Cyclobacteriaceae</taxon>
        <taxon>Belliella</taxon>
    </lineage>
</organism>
<keyword evidence="8" id="KW-1185">Reference proteome</keyword>
<name>A0ABS9UXS5_9BACT</name>
<dbReference type="Gene3D" id="1.10.1740.10">
    <property type="match status" value="1"/>
</dbReference>
<dbReference type="InterPro" id="IPR013325">
    <property type="entry name" value="RNA_pol_sigma_r2"/>
</dbReference>
<dbReference type="SUPFAM" id="SSF88946">
    <property type="entry name" value="Sigma2 domain of RNA polymerase sigma factors"/>
    <property type="match status" value="1"/>
</dbReference>
<evidence type="ECO:0000259" key="6">
    <source>
        <dbReference type="Pfam" id="PF08281"/>
    </source>
</evidence>
<dbReference type="Gene3D" id="1.10.10.10">
    <property type="entry name" value="Winged helix-like DNA-binding domain superfamily/Winged helix DNA-binding domain"/>
    <property type="match status" value="1"/>
</dbReference>
<evidence type="ECO:0000256" key="3">
    <source>
        <dbReference type="ARBA" id="ARBA00023082"/>
    </source>
</evidence>
<dbReference type="PANTHER" id="PTHR43133:SF46">
    <property type="entry name" value="RNA POLYMERASE SIGMA-70 FACTOR ECF SUBFAMILY"/>
    <property type="match status" value="1"/>
</dbReference>
<sequence length="200" mass="23532">MSIQEEKGKTLWSEIKKGNKIALSTLYNDHFQTLYEYGYRIYHDKELVEDCIQELFIRLWSKRESIQIRGSIKSYLLVSIRNAIFNEVKKSEKFFPISQEEVQLNFKVDYTVDSEFFKDHLQDDQITKLLEGFNKLTGRQKEMLYLKFFEGMSQEEVADIMGITVKASYKLSARALANLKDLMGISAPLLLSILEYWKRV</sequence>
<protein>
    <submittedName>
        <fullName evidence="7">Sigma-70 family RNA polymerase sigma factor</fullName>
    </submittedName>
</protein>
<dbReference type="Proteomes" id="UP001165489">
    <property type="component" value="Unassembled WGS sequence"/>
</dbReference>
<dbReference type="Pfam" id="PF04542">
    <property type="entry name" value="Sigma70_r2"/>
    <property type="match status" value="1"/>
</dbReference>
<keyword evidence="3" id="KW-0731">Sigma factor</keyword>
<dbReference type="NCBIfam" id="TIGR02937">
    <property type="entry name" value="sigma70-ECF"/>
    <property type="match status" value="1"/>
</dbReference>
<keyword evidence="2" id="KW-0805">Transcription regulation</keyword>
<dbReference type="CDD" id="cd06171">
    <property type="entry name" value="Sigma70_r4"/>
    <property type="match status" value="1"/>
</dbReference>
<accession>A0ABS9UXS5</accession>
<gene>
    <name evidence="7" type="ORF">MM239_05905</name>
</gene>
<comment type="caution">
    <text evidence="7">The sequence shown here is derived from an EMBL/GenBank/DDBJ whole genome shotgun (WGS) entry which is preliminary data.</text>
</comment>
<feature type="domain" description="RNA polymerase sigma-70 region 2" evidence="5">
    <location>
        <begin position="26"/>
        <end position="91"/>
    </location>
</feature>
<keyword evidence="4" id="KW-0804">Transcription</keyword>
<evidence type="ECO:0000256" key="4">
    <source>
        <dbReference type="ARBA" id="ARBA00023163"/>
    </source>
</evidence>
<dbReference type="Pfam" id="PF08281">
    <property type="entry name" value="Sigma70_r4_2"/>
    <property type="match status" value="1"/>
</dbReference>
<proteinExistence type="inferred from homology"/>
<evidence type="ECO:0000259" key="5">
    <source>
        <dbReference type="Pfam" id="PF04542"/>
    </source>
</evidence>
<dbReference type="InterPro" id="IPR013324">
    <property type="entry name" value="RNA_pol_sigma_r3/r4-like"/>
</dbReference>
<evidence type="ECO:0000256" key="1">
    <source>
        <dbReference type="ARBA" id="ARBA00010641"/>
    </source>
</evidence>
<feature type="domain" description="RNA polymerase sigma factor 70 region 4 type 2" evidence="6">
    <location>
        <begin position="129"/>
        <end position="179"/>
    </location>
</feature>
<dbReference type="SUPFAM" id="SSF88659">
    <property type="entry name" value="Sigma3 and sigma4 domains of RNA polymerase sigma factors"/>
    <property type="match status" value="1"/>
</dbReference>
<dbReference type="RefSeq" id="WP_241347280.1">
    <property type="nucleotide sequence ID" value="NZ_JAKZGP010000010.1"/>
</dbReference>
<dbReference type="InterPro" id="IPR013249">
    <property type="entry name" value="RNA_pol_sigma70_r4_t2"/>
</dbReference>